<feature type="region of interest" description="Disordered" evidence="1">
    <location>
        <begin position="436"/>
        <end position="491"/>
    </location>
</feature>
<keyword evidence="3" id="KW-1185">Reference proteome</keyword>
<gene>
    <name evidence="2" type="ORF">GTA08_BOTSDO03576</name>
</gene>
<feature type="compositionally biased region" description="Basic and acidic residues" evidence="1">
    <location>
        <begin position="436"/>
        <end position="445"/>
    </location>
</feature>
<feature type="compositionally biased region" description="Pro residues" evidence="1">
    <location>
        <begin position="350"/>
        <end position="363"/>
    </location>
</feature>
<feature type="region of interest" description="Disordered" evidence="1">
    <location>
        <begin position="385"/>
        <end position="404"/>
    </location>
</feature>
<reference evidence="2" key="1">
    <citation type="submission" date="2020-04" db="EMBL/GenBank/DDBJ databases">
        <title>Genome Assembly and Annotation of Botryosphaeria dothidea sdau 11-99, a Latent Pathogen of Apple Fruit Ring Rot in China.</title>
        <authorList>
            <person name="Yu C."/>
            <person name="Diao Y."/>
            <person name="Lu Q."/>
            <person name="Zhao J."/>
            <person name="Cui S."/>
            <person name="Peng C."/>
            <person name="He B."/>
            <person name="Liu H."/>
        </authorList>
    </citation>
    <scope>NUCLEOTIDE SEQUENCE [LARGE SCALE GENOMIC DNA]</scope>
    <source>
        <strain evidence="2">Sdau11-99</strain>
    </source>
</reference>
<evidence type="ECO:0000313" key="3">
    <source>
        <dbReference type="Proteomes" id="UP000572817"/>
    </source>
</evidence>
<evidence type="ECO:0000313" key="2">
    <source>
        <dbReference type="EMBL" id="KAF4308784.1"/>
    </source>
</evidence>
<sequence>MLQTSASTLEKSAGQARIFDNNERTVFAKTSIKQGAHGWSGVAPHATLTRTADLELPRGHATVKCGKFFEVRYFLNIVVSSTHSKLVTVQLPIVLIHMNSLDVVPNSVAQVAAAIEEKRGNSNDTRARAVIRRPSRSVQGRAFAAPRMQSLDRMRSEAEDLRELGEILERSPRKYKPATKVSKTVNPDGSTSIKKEHIIRRVQSATPKLASRHAGRKFSSDNIGLNSAVGLGYGYHSSNNLLGSSASDFDGDDQLAHRRRASNPGYETPPNDNRKARVVEADSVESMKHRIRHVRSNETNRSFSSSATHGYHHSQHAPMLGLKHSTNLPAPGSAHSHSRAGSNTTSSAAAPPPHFPPPPPPPGALHSGHEHLGFREAEIGVHGEHDSGIVDLGSGGSGGGYPGGSGHHHAFGGMGSGAASFKARLDAARDRQWRFQGPGRDRENRGIGGHGGHGKKWKGLPERGLEWIMGDKEEREKEKEKERRRAMDNWI</sequence>
<feature type="compositionally biased region" description="Gly residues" evidence="1">
    <location>
        <begin position="393"/>
        <end position="404"/>
    </location>
</feature>
<protein>
    <submittedName>
        <fullName evidence="2">Arrestin-like protein</fullName>
    </submittedName>
</protein>
<feature type="region of interest" description="Disordered" evidence="1">
    <location>
        <begin position="282"/>
        <end position="369"/>
    </location>
</feature>
<evidence type="ECO:0000256" key="1">
    <source>
        <dbReference type="SAM" id="MobiDB-lite"/>
    </source>
</evidence>
<feature type="compositionally biased region" description="Basic and acidic residues" evidence="1">
    <location>
        <begin position="459"/>
        <end position="491"/>
    </location>
</feature>
<accession>A0A8H4N2Q5</accession>
<dbReference type="EMBL" id="WWBZ02000022">
    <property type="protein sequence ID" value="KAF4308784.1"/>
    <property type="molecule type" value="Genomic_DNA"/>
</dbReference>
<organism evidence="2 3">
    <name type="scientific">Botryosphaeria dothidea</name>
    <dbReference type="NCBI Taxonomy" id="55169"/>
    <lineage>
        <taxon>Eukaryota</taxon>
        <taxon>Fungi</taxon>
        <taxon>Dikarya</taxon>
        <taxon>Ascomycota</taxon>
        <taxon>Pezizomycotina</taxon>
        <taxon>Dothideomycetes</taxon>
        <taxon>Dothideomycetes incertae sedis</taxon>
        <taxon>Botryosphaeriales</taxon>
        <taxon>Botryosphaeriaceae</taxon>
        <taxon>Botryosphaeria</taxon>
    </lineage>
</organism>
<dbReference type="Proteomes" id="UP000572817">
    <property type="component" value="Unassembled WGS sequence"/>
</dbReference>
<comment type="caution">
    <text evidence="2">The sequence shown here is derived from an EMBL/GenBank/DDBJ whole genome shotgun (WGS) entry which is preliminary data.</text>
</comment>
<name>A0A8H4N2Q5_9PEZI</name>
<dbReference type="AlphaFoldDB" id="A0A8H4N2Q5"/>
<feature type="compositionally biased region" description="Polar residues" evidence="1">
    <location>
        <begin position="297"/>
        <end position="308"/>
    </location>
</feature>
<proteinExistence type="predicted"/>
<dbReference type="OrthoDB" id="298939at2759"/>